<dbReference type="Gene3D" id="1.10.10.10">
    <property type="entry name" value="Winged helix-like DNA-binding domain superfamily/Winged helix DNA-binding domain"/>
    <property type="match status" value="1"/>
</dbReference>
<evidence type="ECO:0000256" key="10">
    <source>
        <dbReference type="PIRNR" id="PIRNR006171"/>
    </source>
</evidence>
<accession>A0ABT6N9A2</accession>
<dbReference type="PROSITE" id="PS50110">
    <property type="entry name" value="RESPONSE_REGULATORY"/>
    <property type="match status" value="1"/>
</dbReference>
<keyword evidence="2 10" id="KW-0963">Cytoplasm</keyword>
<dbReference type="InterPro" id="IPR001789">
    <property type="entry name" value="Sig_transdc_resp-reg_receiver"/>
</dbReference>
<dbReference type="EMBL" id="JARYZI010000001">
    <property type="protein sequence ID" value="MDH8677002.1"/>
    <property type="molecule type" value="Genomic_DNA"/>
</dbReference>
<name>A0ABT6N9A2_9FIRM</name>
<dbReference type="Gene3D" id="3.40.50.2300">
    <property type="match status" value="1"/>
</dbReference>
<dbReference type="InterPro" id="IPR024187">
    <property type="entry name" value="Sig_transdc_resp-reg_cit/mal"/>
</dbReference>
<dbReference type="SMART" id="SM00448">
    <property type="entry name" value="REC"/>
    <property type="match status" value="1"/>
</dbReference>
<comment type="function">
    <text evidence="9">May play the central regulatory role in sporulation. It may be an element of the effector pathway responsible for the activation of sporulation genes in response to nutritional stress. Spo0A may act in concert with spo0H (a sigma factor) to control the expression of some genes that are critical to the sporulation process.</text>
</comment>
<gene>
    <name evidence="13" type="ORF">QE109_02520</name>
</gene>
<dbReference type="InterPro" id="IPR048714">
    <property type="entry name" value="DpiA-like_HTH"/>
</dbReference>
<evidence type="ECO:0000256" key="3">
    <source>
        <dbReference type="ARBA" id="ARBA00022553"/>
    </source>
</evidence>
<keyword evidence="6 10" id="KW-0238">DNA-binding</keyword>
<dbReference type="Proteomes" id="UP001158045">
    <property type="component" value="Unassembled WGS sequence"/>
</dbReference>
<dbReference type="SUPFAM" id="SSF46785">
    <property type="entry name" value="Winged helix' DNA-binding domain"/>
    <property type="match status" value="1"/>
</dbReference>
<evidence type="ECO:0000256" key="5">
    <source>
        <dbReference type="ARBA" id="ARBA00023015"/>
    </source>
</evidence>
<comment type="subcellular location">
    <subcellularLocation>
        <location evidence="1 10">Cytoplasm</location>
    </subcellularLocation>
</comment>
<organism evidence="13 14">
    <name type="scientific">Fusibacter bizertensis</name>
    <dbReference type="NCBI Taxonomy" id="1488331"/>
    <lineage>
        <taxon>Bacteria</taxon>
        <taxon>Bacillati</taxon>
        <taxon>Bacillota</taxon>
        <taxon>Clostridia</taxon>
        <taxon>Eubacteriales</taxon>
        <taxon>Eubacteriales Family XII. Incertae Sedis</taxon>
        <taxon>Fusibacter</taxon>
    </lineage>
</organism>
<comment type="caution">
    <text evidence="13">The sequence shown here is derived from an EMBL/GenBank/DDBJ whole genome shotgun (WGS) entry which is preliminary data.</text>
</comment>
<dbReference type="PIRSF" id="PIRSF006171">
    <property type="entry name" value="RR_citrat_malat"/>
    <property type="match status" value="1"/>
</dbReference>
<dbReference type="SUPFAM" id="SSF52172">
    <property type="entry name" value="CheY-like"/>
    <property type="match status" value="1"/>
</dbReference>
<keyword evidence="7 10" id="KW-0010">Activator</keyword>
<evidence type="ECO:0000256" key="7">
    <source>
        <dbReference type="ARBA" id="ARBA00023159"/>
    </source>
</evidence>
<proteinExistence type="predicted"/>
<dbReference type="Pfam" id="PF20714">
    <property type="entry name" value="HTH_64"/>
    <property type="match status" value="1"/>
</dbReference>
<evidence type="ECO:0000256" key="9">
    <source>
        <dbReference type="ARBA" id="ARBA00024867"/>
    </source>
</evidence>
<evidence type="ECO:0000256" key="1">
    <source>
        <dbReference type="ARBA" id="ARBA00004496"/>
    </source>
</evidence>
<evidence type="ECO:0000259" key="12">
    <source>
        <dbReference type="PROSITE" id="PS50110"/>
    </source>
</evidence>
<keyword evidence="4 10" id="KW-0902">Two-component regulatory system</keyword>
<dbReference type="Pfam" id="PF00072">
    <property type="entry name" value="Response_reg"/>
    <property type="match status" value="1"/>
</dbReference>
<dbReference type="InterPro" id="IPR011006">
    <property type="entry name" value="CheY-like_superfamily"/>
</dbReference>
<evidence type="ECO:0000313" key="14">
    <source>
        <dbReference type="Proteomes" id="UP001158045"/>
    </source>
</evidence>
<feature type="modified residue" description="4-aspartylphosphate" evidence="11">
    <location>
        <position position="53"/>
    </location>
</feature>
<dbReference type="InterPro" id="IPR036388">
    <property type="entry name" value="WH-like_DNA-bd_sf"/>
</dbReference>
<dbReference type="PANTHER" id="PTHR45526">
    <property type="entry name" value="TRANSCRIPTIONAL REGULATORY PROTEIN DPIA"/>
    <property type="match status" value="1"/>
</dbReference>
<keyword evidence="3 11" id="KW-0597">Phosphoprotein</keyword>
<evidence type="ECO:0000256" key="11">
    <source>
        <dbReference type="PROSITE-ProRule" id="PRU00169"/>
    </source>
</evidence>
<evidence type="ECO:0000313" key="13">
    <source>
        <dbReference type="EMBL" id="MDH8677002.1"/>
    </source>
</evidence>
<dbReference type="RefSeq" id="WP_281092801.1">
    <property type="nucleotide sequence ID" value="NZ_JARYZI010000001.1"/>
</dbReference>
<keyword evidence="14" id="KW-1185">Reference proteome</keyword>
<keyword evidence="5 10" id="KW-0805">Transcription regulation</keyword>
<evidence type="ECO:0000256" key="6">
    <source>
        <dbReference type="ARBA" id="ARBA00023125"/>
    </source>
</evidence>
<evidence type="ECO:0000256" key="4">
    <source>
        <dbReference type="ARBA" id="ARBA00023012"/>
    </source>
</evidence>
<reference evidence="13 14" key="1">
    <citation type="submission" date="2023-04" db="EMBL/GenBank/DDBJ databases">
        <title>Fusibacter bizertensis strain WBS, isolated from littoral bottom sediments of the Arctic seas - biochemical and genomic analysis.</title>
        <authorList>
            <person name="Brioukhanov A.L."/>
        </authorList>
    </citation>
    <scope>NUCLEOTIDE SEQUENCE [LARGE SCALE GENOMIC DNA]</scope>
    <source>
        <strain evidence="13 14">WBS</strain>
    </source>
</reference>
<dbReference type="InterPro" id="IPR051271">
    <property type="entry name" value="2C-system_Tx_regulators"/>
</dbReference>
<feature type="domain" description="Response regulatory" evidence="12">
    <location>
        <begin position="2"/>
        <end position="118"/>
    </location>
</feature>
<dbReference type="InterPro" id="IPR036390">
    <property type="entry name" value="WH_DNA-bd_sf"/>
</dbReference>
<keyword evidence="8 10" id="KW-0804">Transcription</keyword>
<evidence type="ECO:0000256" key="8">
    <source>
        <dbReference type="ARBA" id="ARBA00023163"/>
    </source>
</evidence>
<sequence>MKVLIVEDDPMVRTINKGYLKKIDSHVMIYEASDVEAAQRILEKESVDLILLDVYLGEGSGPDLLTWVRMEAIDVEVVLITADNSYETVSLVFRLGAVDYLIKPFSYARFSEAILKVVQKRKNLSVNRQINQEDIDRMLMTGKEQTFEKGINPMTYEIVKDGLIVSGKPKTAQELADVTSLARVTVRRYLEYMVEQGVVEEELNYGKIGRPNKYYVWKEHA</sequence>
<dbReference type="PANTHER" id="PTHR45526:SF1">
    <property type="entry name" value="TRANSCRIPTIONAL REGULATORY PROTEIN DCUR-RELATED"/>
    <property type="match status" value="1"/>
</dbReference>
<evidence type="ECO:0000256" key="2">
    <source>
        <dbReference type="ARBA" id="ARBA00022490"/>
    </source>
</evidence>
<protein>
    <recommendedName>
        <fullName evidence="10">Transcriptional regulatory protein</fullName>
    </recommendedName>
</protein>